<proteinExistence type="inferred from homology"/>
<dbReference type="InterPro" id="IPR039430">
    <property type="entry name" value="Thymidylate_kin-like_dom"/>
</dbReference>
<evidence type="ECO:0000259" key="10">
    <source>
        <dbReference type="Pfam" id="PF02223"/>
    </source>
</evidence>
<dbReference type="GO" id="GO:0006233">
    <property type="term" value="P:dTDP biosynthetic process"/>
    <property type="evidence" value="ECO:0007669"/>
    <property type="project" value="InterPro"/>
</dbReference>
<dbReference type="FunFam" id="3.40.50.300:FF:000679">
    <property type="entry name" value="Thymidylate kinase"/>
    <property type="match status" value="1"/>
</dbReference>
<dbReference type="GO" id="GO:0005739">
    <property type="term" value="C:mitochondrion"/>
    <property type="evidence" value="ECO:0007669"/>
    <property type="project" value="TreeGrafter"/>
</dbReference>
<sequence length="212" mass="23936">MKSIQRGLFIVFEGCDHTGKSTQARLLSEALRKAGHTVENIAFPNRETETGHLLDQYLKSKTALEDHAVHLLFSANRWEAAPRILSELGKGTTIIADRYAYSGVAFSASKSLDFKWCQQCDVGLPEPDLLLYLSASADVVARRGKFGSERYERSEFQENVLRNYEVFAQLEKERGRWVEIDANKSESEVHNDILGSVFTALHFTSFVPCMSR</sequence>
<dbReference type="Gene3D" id="3.40.50.300">
    <property type="entry name" value="P-loop containing nucleotide triphosphate hydrolases"/>
    <property type="match status" value="1"/>
</dbReference>
<keyword evidence="9" id="KW-0067">ATP-binding</keyword>
<evidence type="ECO:0000256" key="6">
    <source>
        <dbReference type="ARBA" id="ARBA00022727"/>
    </source>
</evidence>
<dbReference type="GO" id="GO:0005524">
    <property type="term" value="F:ATP binding"/>
    <property type="evidence" value="ECO:0007669"/>
    <property type="project" value="UniProtKB-KW"/>
</dbReference>
<dbReference type="GO" id="GO:0005829">
    <property type="term" value="C:cytosol"/>
    <property type="evidence" value="ECO:0007669"/>
    <property type="project" value="TreeGrafter"/>
</dbReference>
<dbReference type="EC" id="2.7.4.9" evidence="3"/>
<dbReference type="PANTHER" id="PTHR10344">
    <property type="entry name" value="THYMIDYLATE KINASE"/>
    <property type="match status" value="1"/>
</dbReference>
<dbReference type="AlphaFoldDB" id="A0A2R5LBH5"/>
<comment type="pathway">
    <text evidence="1">Pyrimidine metabolism; dTTP biosynthesis.</text>
</comment>
<name>A0A2R5LBH5_9ACAR</name>
<keyword evidence="5" id="KW-0808">Transferase</keyword>
<dbReference type="InterPro" id="IPR027417">
    <property type="entry name" value="P-loop_NTPase"/>
</dbReference>
<evidence type="ECO:0000313" key="11">
    <source>
        <dbReference type="EMBL" id="MBY06818.1"/>
    </source>
</evidence>
<dbReference type="GO" id="GO:0005634">
    <property type="term" value="C:nucleus"/>
    <property type="evidence" value="ECO:0007669"/>
    <property type="project" value="TreeGrafter"/>
</dbReference>
<dbReference type="GO" id="GO:0004550">
    <property type="term" value="F:nucleoside diphosphate kinase activity"/>
    <property type="evidence" value="ECO:0007669"/>
    <property type="project" value="TreeGrafter"/>
</dbReference>
<evidence type="ECO:0000256" key="8">
    <source>
        <dbReference type="ARBA" id="ARBA00022777"/>
    </source>
</evidence>
<dbReference type="PANTHER" id="PTHR10344:SF1">
    <property type="entry name" value="THYMIDYLATE KINASE"/>
    <property type="match status" value="1"/>
</dbReference>
<keyword evidence="7" id="KW-0547">Nucleotide-binding</keyword>
<comment type="similarity">
    <text evidence="2">Belongs to the thymidylate kinase family.</text>
</comment>
<evidence type="ECO:0000256" key="2">
    <source>
        <dbReference type="ARBA" id="ARBA00009776"/>
    </source>
</evidence>
<dbReference type="EMBL" id="GGLE01002692">
    <property type="protein sequence ID" value="MBY06818.1"/>
    <property type="molecule type" value="Transcribed_RNA"/>
</dbReference>
<dbReference type="GO" id="GO:0004798">
    <property type="term" value="F:dTMP kinase activity"/>
    <property type="evidence" value="ECO:0007669"/>
    <property type="project" value="UniProtKB-EC"/>
</dbReference>
<dbReference type="CDD" id="cd01672">
    <property type="entry name" value="TMPK"/>
    <property type="match status" value="1"/>
</dbReference>
<evidence type="ECO:0000256" key="3">
    <source>
        <dbReference type="ARBA" id="ARBA00012980"/>
    </source>
</evidence>
<feature type="domain" description="Thymidylate kinase-like" evidence="10">
    <location>
        <begin position="12"/>
        <end position="193"/>
    </location>
</feature>
<protein>
    <recommendedName>
        <fullName evidence="4">Thymidylate kinase</fullName>
        <ecNumber evidence="3">2.7.4.9</ecNumber>
    </recommendedName>
</protein>
<evidence type="ECO:0000256" key="1">
    <source>
        <dbReference type="ARBA" id="ARBA00004992"/>
    </source>
</evidence>
<keyword evidence="8 11" id="KW-0418">Kinase</keyword>
<organism evidence="11">
    <name type="scientific">Ornithodoros turicata</name>
    <dbReference type="NCBI Taxonomy" id="34597"/>
    <lineage>
        <taxon>Eukaryota</taxon>
        <taxon>Metazoa</taxon>
        <taxon>Ecdysozoa</taxon>
        <taxon>Arthropoda</taxon>
        <taxon>Chelicerata</taxon>
        <taxon>Arachnida</taxon>
        <taxon>Acari</taxon>
        <taxon>Parasitiformes</taxon>
        <taxon>Ixodida</taxon>
        <taxon>Ixodoidea</taxon>
        <taxon>Argasidae</taxon>
        <taxon>Ornithodorinae</taxon>
        <taxon>Ornithodoros</taxon>
    </lineage>
</organism>
<dbReference type="SUPFAM" id="SSF52540">
    <property type="entry name" value="P-loop containing nucleoside triphosphate hydrolases"/>
    <property type="match status" value="1"/>
</dbReference>
<evidence type="ECO:0000256" key="5">
    <source>
        <dbReference type="ARBA" id="ARBA00022679"/>
    </source>
</evidence>
<dbReference type="HAMAP" id="MF_00165">
    <property type="entry name" value="Thymidylate_kinase"/>
    <property type="match status" value="1"/>
</dbReference>
<reference evidence="11" key="1">
    <citation type="submission" date="2018-03" db="EMBL/GenBank/DDBJ databases">
        <title>The relapsing fever spirochete Borrelia turicatae persists in the highly oxidative environment of its soft-bodied tick vector.</title>
        <authorList>
            <person name="Bourret T.J."/>
            <person name="Boyle W.K."/>
            <person name="Valenzuela J.G."/>
            <person name="Oliveira F."/>
            <person name="Lopez J.E."/>
        </authorList>
    </citation>
    <scope>NUCLEOTIDE SEQUENCE</scope>
    <source>
        <strain evidence="11">Kansas strain/isolate</strain>
        <tissue evidence="11">Salivary glands</tissue>
    </source>
</reference>
<dbReference type="GO" id="GO:0006227">
    <property type="term" value="P:dUDP biosynthetic process"/>
    <property type="evidence" value="ECO:0007669"/>
    <property type="project" value="TreeGrafter"/>
</dbReference>
<evidence type="ECO:0000256" key="9">
    <source>
        <dbReference type="ARBA" id="ARBA00022840"/>
    </source>
</evidence>
<accession>A0A2R5LBH5</accession>
<dbReference type="Pfam" id="PF02223">
    <property type="entry name" value="Thymidylate_kin"/>
    <property type="match status" value="1"/>
</dbReference>
<dbReference type="InterPro" id="IPR018094">
    <property type="entry name" value="Thymidylate_kinase"/>
</dbReference>
<dbReference type="NCBIfam" id="TIGR00041">
    <property type="entry name" value="DTMP_kinase"/>
    <property type="match status" value="1"/>
</dbReference>
<evidence type="ECO:0000256" key="7">
    <source>
        <dbReference type="ARBA" id="ARBA00022741"/>
    </source>
</evidence>
<keyword evidence="6" id="KW-0545">Nucleotide biosynthesis</keyword>
<dbReference type="GO" id="GO:0006235">
    <property type="term" value="P:dTTP biosynthetic process"/>
    <property type="evidence" value="ECO:0007669"/>
    <property type="project" value="TreeGrafter"/>
</dbReference>
<evidence type="ECO:0000256" key="4">
    <source>
        <dbReference type="ARBA" id="ARBA00017144"/>
    </source>
</evidence>